<dbReference type="Gene3D" id="1.20.140.160">
    <property type="match status" value="1"/>
</dbReference>
<name>A0A0K1PVZ7_9BACT</name>
<proteinExistence type="inferred from homology"/>
<dbReference type="EMBL" id="CP012333">
    <property type="protein sequence ID" value="AKU97299.1"/>
    <property type="molecule type" value="Genomic_DNA"/>
</dbReference>
<dbReference type="PROSITE" id="PS00715">
    <property type="entry name" value="SIGMA70_1"/>
    <property type="match status" value="1"/>
</dbReference>
<dbReference type="PRINTS" id="PR00046">
    <property type="entry name" value="SIGMA70FCT"/>
</dbReference>
<dbReference type="AlphaFoldDB" id="A0A0K1PVZ7"/>
<dbReference type="InterPro" id="IPR050813">
    <property type="entry name" value="Sigma-70_Factor"/>
</dbReference>
<dbReference type="STRING" id="1391654.AKJ09_03963"/>
<evidence type="ECO:0000256" key="1">
    <source>
        <dbReference type="ARBA" id="ARBA00007788"/>
    </source>
</evidence>
<evidence type="ECO:0000256" key="5">
    <source>
        <dbReference type="ARBA" id="ARBA00023163"/>
    </source>
</evidence>
<reference evidence="7 8" key="1">
    <citation type="submission" date="2015-08" db="EMBL/GenBank/DDBJ databases">
        <authorList>
            <person name="Babu N.S."/>
            <person name="Beckwith C.J."/>
            <person name="Beseler K.G."/>
            <person name="Brison A."/>
            <person name="Carone J.V."/>
            <person name="Caskin T.P."/>
            <person name="Diamond M."/>
            <person name="Durham M.E."/>
            <person name="Foxe J.M."/>
            <person name="Go M."/>
            <person name="Henderson B.A."/>
            <person name="Jones I.B."/>
            <person name="McGettigan J.A."/>
            <person name="Micheletti S.J."/>
            <person name="Nasrallah M.E."/>
            <person name="Ortiz D."/>
            <person name="Piller C.R."/>
            <person name="Privatt S.R."/>
            <person name="Schneider S.L."/>
            <person name="Sharp S."/>
            <person name="Smith T.C."/>
            <person name="Stanton J.D."/>
            <person name="Ullery H.E."/>
            <person name="Wilson R.J."/>
            <person name="Serrano M.G."/>
            <person name="Buck G."/>
            <person name="Lee V."/>
            <person name="Wang Y."/>
            <person name="Carvalho R."/>
            <person name="Voegtly L."/>
            <person name="Shi R."/>
            <person name="Duckworth R."/>
            <person name="Johnson A."/>
            <person name="Loviza R."/>
            <person name="Walstead R."/>
            <person name="Shah Z."/>
            <person name="Kiflezghi M."/>
            <person name="Wade K."/>
            <person name="Ball S.L."/>
            <person name="Bradley K.W."/>
            <person name="Asai D.J."/>
            <person name="Bowman C.A."/>
            <person name="Russell D.A."/>
            <person name="Pope W.H."/>
            <person name="Jacobs-Sera D."/>
            <person name="Hendrix R.W."/>
            <person name="Hatfull G.F."/>
        </authorList>
    </citation>
    <scope>NUCLEOTIDE SEQUENCE [LARGE SCALE GENOMIC DNA]</scope>
    <source>
        <strain evidence="7 8">DSM 27648</strain>
    </source>
</reference>
<dbReference type="SUPFAM" id="SSF88659">
    <property type="entry name" value="Sigma3 and sigma4 domains of RNA polymerase sigma factors"/>
    <property type="match status" value="1"/>
</dbReference>
<dbReference type="Pfam" id="PF04545">
    <property type="entry name" value="Sigma70_r4"/>
    <property type="match status" value="1"/>
</dbReference>
<dbReference type="InterPro" id="IPR013325">
    <property type="entry name" value="RNA_pol_sigma_r2"/>
</dbReference>
<dbReference type="InterPro" id="IPR007630">
    <property type="entry name" value="RNA_pol_sigma70_r4"/>
</dbReference>
<dbReference type="PANTHER" id="PTHR30376">
    <property type="entry name" value="SIGMA FACTOR RPOH HEAT SHOCK RELATED"/>
    <property type="match status" value="1"/>
</dbReference>
<feature type="domain" description="RNA polymerase sigma-70" evidence="6">
    <location>
        <begin position="119"/>
        <end position="132"/>
    </location>
</feature>
<dbReference type="SUPFAM" id="SSF88946">
    <property type="entry name" value="Sigma2 domain of RNA polymerase sigma factors"/>
    <property type="match status" value="1"/>
</dbReference>
<evidence type="ECO:0000256" key="2">
    <source>
        <dbReference type="ARBA" id="ARBA00023015"/>
    </source>
</evidence>
<evidence type="ECO:0000313" key="8">
    <source>
        <dbReference type="Proteomes" id="UP000064967"/>
    </source>
</evidence>
<evidence type="ECO:0000256" key="3">
    <source>
        <dbReference type="ARBA" id="ARBA00023082"/>
    </source>
</evidence>
<keyword evidence="8" id="KW-1185">Reference proteome</keyword>
<sequence length="319" mass="35525">MKRPHLLRLRASRRNHCVAMQIQREFRGLSLALPVQTGPAGGGIMSSTFNLAEGGGGSLAAYRSNLTAVRTLDREAERELARRWSKGDNRAGTALIEGCLPFVISIALEYRRWGVPLEDIIQQGNLGLLKAAGKFDPSRDCRLATYAAYWIRAEIREYVVRAFRVVRLGTTKGERRALRAYRRTKSTDPAALAKESGLSEERVRQLLPIIGSRETSLDATTSELGPIVDRLPADAPTPEDDTYRSEVKARAAKAVRAAVQELDERERMIIEARLMTEDPPTLQELGDHLGVSKERVRQIEARARTKLKSELEDLAELVA</sequence>
<organism evidence="7 8">
    <name type="scientific">Labilithrix luteola</name>
    <dbReference type="NCBI Taxonomy" id="1391654"/>
    <lineage>
        <taxon>Bacteria</taxon>
        <taxon>Pseudomonadati</taxon>
        <taxon>Myxococcota</taxon>
        <taxon>Polyangia</taxon>
        <taxon>Polyangiales</taxon>
        <taxon>Labilitrichaceae</taxon>
        <taxon>Labilithrix</taxon>
    </lineage>
</organism>
<dbReference type="InterPro" id="IPR013324">
    <property type="entry name" value="RNA_pol_sigma_r3/r4-like"/>
</dbReference>
<keyword evidence="2" id="KW-0805">Transcription regulation</keyword>
<dbReference type="NCBIfam" id="TIGR02937">
    <property type="entry name" value="sigma70-ECF"/>
    <property type="match status" value="1"/>
</dbReference>
<protein>
    <submittedName>
        <fullName evidence="7">RNA polymerase sigma factor RpoH</fullName>
    </submittedName>
</protein>
<dbReference type="InterPro" id="IPR007627">
    <property type="entry name" value="RNA_pol_sigma70_r2"/>
</dbReference>
<accession>A0A0K1PVZ7</accession>
<keyword evidence="5" id="KW-0804">Transcription</keyword>
<dbReference type="InterPro" id="IPR014284">
    <property type="entry name" value="RNA_pol_sigma-70_dom"/>
</dbReference>
<dbReference type="GO" id="GO:0003677">
    <property type="term" value="F:DNA binding"/>
    <property type="evidence" value="ECO:0007669"/>
    <property type="project" value="UniProtKB-KW"/>
</dbReference>
<dbReference type="Gene3D" id="1.20.120.1810">
    <property type="match status" value="1"/>
</dbReference>
<evidence type="ECO:0000256" key="4">
    <source>
        <dbReference type="ARBA" id="ARBA00023125"/>
    </source>
</evidence>
<dbReference type="Proteomes" id="UP000064967">
    <property type="component" value="Chromosome"/>
</dbReference>
<keyword evidence="3" id="KW-0731">Sigma factor</keyword>
<dbReference type="GO" id="GO:0016987">
    <property type="term" value="F:sigma factor activity"/>
    <property type="evidence" value="ECO:0007669"/>
    <property type="project" value="UniProtKB-KW"/>
</dbReference>
<dbReference type="InterPro" id="IPR000943">
    <property type="entry name" value="RNA_pol_sigma70"/>
</dbReference>
<evidence type="ECO:0000313" key="7">
    <source>
        <dbReference type="EMBL" id="AKU97299.1"/>
    </source>
</evidence>
<keyword evidence="4" id="KW-0238">DNA-binding</keyword>
<dbReference type="Pfam" id="PF04542">
    <property type="entry name" value="Sigma70_r2"/>
    <property type="match status" value="1"/>
</dbReference>
<comment type="similarity">
    <text evidence="1">Belongs to the sigma-70 factor family.</text>
</comment>
<dbReference type="CDD" id="cd06171">
    <property type="entry name" value="Sigma70_r4"/>
    <property type="match status" value="1"/>
</dbReference>
<dbReference type="PANTHER" id="PTHR30376:SF3">
    <property type="entry name" value="RNA POLYMERASE SIGMA FACTOR RPOH"/>
    <property type="match status" value="1"/>
</dbReference>
<gene>
    <name evidence="7" type="ORF">AKJ09_03963</name>
</gene>
<dbReference type="GO" id="GO:0006352">
    <property type="term" value="P:DNA-templated transcription initiation"/>
    <property type="evidence" value="ECO:0007669"/>
    <property type="project" value="InterPro"/>
</dbReference>
<evidence type="ECO:0000259" key="6">
    <source>
        <dbReference type="PROSITE" id="PS00715"/>
    </source>
</evidence>
<dbReference type="KEGG" id="llu:AKJ09_03963"/>